<keyword evidence="2" id="KW-0229">DNA integration</keyword>
<dbReference type="InterPro" id="IPR050090">
    <property type="entry name" value="Tyrosine_recombinase_XerCD"/>
</dbReference>
<dbReference type="PANTHER" id="PTHR30349:SF41">
    <property type="entry name" value="INTEGRASE_RECOMBINASE PROTEIN MJ0367-RELATED"/>
    <property type="match status" value="1"/>
</dbReference>
<dbReference type="PROSITE" id="PS51900">
    <property type="entry name" value="CB"/>
    <property type="match status" value="1"/>
</dbReference>
<dbReference type="InterPro" id="IPR010998">
    <property type="entry name" value="Integrase_recombinase_N"/>
</dbReference>
<gene>
    <name evidence="8" type="ORF">AB5J53_15230</name>
</gene>
<comment type="similarity">
    <text evidence="1">Belongs to the 'phage' integrase family.</text>
</comment>
<evidence type="ECO:0000256" key="5">
    <source>
        <dbReference type="PROSITE-ProRule" id="PRU01248"/>
    </source>
</evidence>
<dbReference type="InterPro" id="IPR044068">
    <property type="entry name" value="CB"/>
</dbReference>
<keyword evidence="4" id="KW-0233">DNA recombination</keyword>
<evidence type="ECO:0000256" key="2">
    <source>
        <dbReference type="ARBA" id="ARBA00022908"/>
    </source>
</evidence>
<feature type="domain" description="Tyr recombinase" evidence="6">
    <location>
        <begin position="200"/>
        <end position="399"/>
    </location>
</feature>
<protein>
    <submittedName>
        <fullName evidence="8">Tyrosine-type recombinase/integrase</fullName>
    </submittedName>
</protein>
<dbReference type="PANTHER" id="PTHR30349">
    <property type="entry name" value="PHAGE INTEGRASE-RELATED"/>
    <property type="match status" value="1"/>
</dbReference>
<dbReference type="GO" id="GO:0015074">
    <property type="term" value="P:DNA integration"/>
    <property type="evidence" value="ECO:0007669"/>
    <property type="project" value="UniProtKB-KW"/>
</dbReference>
<evidence type="ECO:0000259" key="6">
    <source>
        <dbReference type="PROSITE" id="PS51898"/>
    </source>
</evidence>
<organism evidence="8">
    <name type="scientific">Streptomyces sp. R41</name>
    <dbReference type="NCBI Taxonomy" id="3238632"/>
    <lineage>
        <taxon>Bacteria</taxon>
        <taxon>Bacillati</taxon>
        <taxon>Actinomycetota</taxon>
        <taxon>Actinomycetes</taxon>
        <taxon>Kitasatosporales</taxon>
        <taxon>Streptomycetaceae</taxon>
        <taxon>Streptomyces</taxon>
    </lineage>
</organism>
<evidence type="ECO:0000313" key="8">
    <source>
        <dbReference type="EMBL" id="XDQ52921.1"/>
    </source>
</evidence>
<dbReference type="InterPro" id="IPR004107">
    <property type="entry name" value="Integrase_SAM-like_N"/>
</dbReference>
<dbReference type="InterPro" id="IPR002104">
    <property type="entry name" value="Integrase_catalytic"/>
</dbReference>
<evidence type="ECO:0000256" key="4">
    <source>
        <dbReference type="ARBA" id="ARBA00023172"/>
    </source>
</evidence>
<dbReference type="Gene3D" id="1.10.150.130">
    <property type="match status" value="1"/>
</dbReference>
<evidence type="ECO:0000256" key="1">
    <source>
        <dbReference type="ARBA" id="ARBA00008857"/>
    </source>
</evidence>
<dbReference type="SUPFAM" id="SSF56349">
    <property type="entry name" value="DNA breaking-rejoining enzymes"/>
    <property type="match status" value="1"/>
</dbReference>
<dbReference type="AlphaFoldDB" id="A0AB39RE73"/>
<sequence length="410" mass="46237">MTFARSLRDRQLSWGTSVTLAGLSSELRAYRAEKAIRPADGATMWIVISRDYEIHPEATSYLTALASQEDASVNTLRSYAGRVALYLSYCAEFGICWSAPTVVQLAQFLHWLVDEPLPARSQRMLAEPRHRSKKTANAIMTTSCQFLRHCSLHGWVAADLIALLTEPRLLHHMPAGYNTGEDDQYRTVNARKLKFKVAVSGYEHLADEQILRIIDLTAHARDRFLVTLLAETGVRIGEALGLRREDMHLLSNSMTLGCPTVGPHIHVRRRQNSNGALAKSRQPRSIPVSDDLVGLYADYQWEREAVPEAASCDMTFVNLFRAPLGSPMKYQATYDLFARLAKRAGFVTRPHMFRHSAATRWIRQGKQRHVVQNLLGHVSEQSMAIYLHASDQEKRDAVTAVSEMRRAAQR</sequence>
<keyword evidence="3 5" id="KW-0238">DNA-binding</keyword>
<dbReference type="Pfam" id="PF00589">
    <property type="entry name" value="Phage_integrase"/>
    <property type="match status" value="1"/>
</dbReference>
<evidence type="ECO:0000259" key="7">
    <source>
        <dbReference type="PROSITE" id="PS51900"/>
    </source>
</evidence>
<feature type="domain" description="Core-binding (CB)" evidence="7">
    <location>
        <begin position="52"/>
        <end position="151"/>
    </location>
</feature>
<dbReference type="Pfam" id="PF02899">
    <property type="entry name" value="Phage_int_SAM_1"/>
    <property type="match status" value="1"/>
</dbReference>
<dbReference type="InterPro" id="IPR011010">
    <property type="entry name" value="DNA_brk_join_enz"/>
</dbReference>
<name>A0AB39RE73_9ACTN</name>
<dbReference type="InterPro" id="IPR013762">
    <property type="entry name" value="Integrase-like_cat_sf"/>
</dbReference>
<dbReference type="EMBL" id="CP163443">
    <property type="protein sequence ID" value="XDQ52921.1"/>
    <property type="molecule type" value="Genomic_DNA"/>
</dbReference>
<dbReference type="Gene3D" id="1.10.443.10">
    <property type="entry name" value="Intergrase catalytic core"/>
    <property type="match status" value="1"/>
</dbReference>
<dbReference type="RefSeq" id="WP_369246187.1">
    <property type="nucleotide sequence ID" value="NZ_CP163443.1"/>
</dbReference>
<reference evidence="8" key="1">
    <citation type="submission" date="2024-07" db="EMBL/GenBank/DDBJ databases">
        <authorList>
            <person name="Yu S.T."/>
        </authorList>
    </citation>
    <scope>NUCLEOTIDE SEQUENCE</scope>
    <source>
        <strain evidence="8">R41</strain>
    </source>
</reference>
<dbReference type="GO" id="GO:0006310">
    <property type="term" value="P:DNA recombination"/>
    <property type="evidence" value="ECO:0007669"/>
    <property type="project" value="UniProtKB-KW"/>
</dbReference>
<dbReference type="GO" id="GO:0003677">
    <property type="term" value="F:DNA binding"/>
    <property type="evidence" value="ECO:0007669"/>
    <property type="project" value="UniProtKB-UniRule"/>
</dbReference>
<dbReference type="PROSITE" id="PS51898">
    <property type="entry name" value="TYR_RECOMBINASE"/>
    <property type="match status" value="1"/>
</dbReference>
<accession>A0AB39RE73</accession>
<proteinExistence type="inferred from homology"/>
<evidence type="ECO:0000256" key="3">
    <source>
        <dbReference type="ARBA" id="ARBA00023125"/>
    </source>
</evidence>